<sequence>MRRAYARQVCEEWDDGQEVPRTPCPIPRCPELTNGDAARSTSGRHGKQLGTSLAVSLPMAELA</sequence>
<dbReference type="EMBL" id="BAAAZY010000015">
    <property type="protein sequence ID" value="GAA4073872.1"/>
    <property type="molecule type" value="Genomic_DNA"/>
</dbReference>
<dbReference type="Proteomes" id="UP001499984">
    <property type="component" value="Unassembled WGS sequence"/>
</dbReference>
<protein>
    <submittedName>
        <fullName evidence="2">Uncharacterized protein</fullName>
    </submittedName>
</protein>
<evidence type="ECO:0000256" key="1">
    <source>
        <dbReference type="SAM" id="MobiDB-lite"/>
    </source>
</evidence>
<evidence type="ECO:0000313" key="3">
    <source>
        <dbReference type="Proteomes" id="UP001499984"/>
    </source>
</evidence>
<organism evidence="2 3">
    <name type="scientific">Streptomyces shaanxiensis</name>
    <dbReference type="NCBI Taxonomy" id="653357"/>
    <lineage>
        <taxon>Bacteria</taxon>
        <taxon>Bacillati</taxon>
        <taxon>Actinomycetota</taxon>
        <taxon>Actinomycetes</taxon>
        <taxon>Kitasatosporales</taxon>
        <taxon>Streptomycetaceae</taxon>
        <taxon>Streptomyces</taxon>
    </lineage>
</organism>
<gene>
    <name evidence="2" type="ORF">GCM10022233_59440</name>
</gene>
<feature type="region of interest" description="Disordered" evidence="1">
    <location>
        <begin position="21"/>
        <end position="63"/>
    </location>
</feature>
<comment type="caution">
    <text evidence="2">The sequence shown here is derived from an EMBL/GenBank/DDBJ whole genome shotgun (WGS) entry which is preliminary data.</text>
</comment>
<name>A0ABP7VSZ2_9ACTN</name>
<reference evidence="3" key="1">
    <citation type="journal article" date="2019" name="Int. J. Syst. Evol. Microbiol.">
        <title>The Global Catalogue of Microorganisms (GCM) 10K type strain sequencing project: providing services to taxonomists for standard genome sequencing and annotation.</title>
        <authorList>
            <consortium name="The Broad Institute Genomics Platform"/>
            <consortium name="The Broad Institute Genome Sequencing Center for Infectious Disease"/>
            <person name="Wu L."/>
            <person name="Ma J."/>
        </authorList>
    </citation>
    <scope>NUCLEOTIDE SEQUENCE [LARGE SCALE GENOMIC DNA]</scope>
    <source>
        <strain evidence="3">JCM 16925</strain>
    </source>
</reference>
<keyword evidence="3" id="KW-1185">Reference proteome</keyword>
<evidence type="ECO:0000313" key="2">
    <source>
        <dbReference type="EMBL" id="GAA4073872.1"/>
    </source>
</evidence>
<proteinExistence type="predicted"/>
<accession>A0ABP7VSZ2</accession>